<accession>A0AC58IF14</accession>
<name>A0AC58IF14_DANRE</name>
<evidence type="ECO:0000313" key="2">
    <source>
        <dbReference type="RefSeq" id="XP_073792806.1"/>
    </source>
</evidence>
<proteinExistence type="predicted"/>
<organism evidence="1 2">
    <name type="scientific">Danio rerio</name>
    <name type="common">Zebrafish</name>
    <name type="synonym">Brachydanio rerio</name>
    <dbReference type="NCBI Taxonomy" id="7955"/>
    <lineage>
        <taxon>Eukaryota</taxon>
        <taxon>Metazoa</taxon>
        <taxon>Chordata</taxon>
        <taxon>Craniata</taxon>
        <taxon>Vertebrata</taxon>
        <taxon>Euteleostomi</taxon>
        <taxon>Actinopterygii</taxon>
        <taxon>Neopterygii</taxon>
        <taxon>Teleostei</taxon>
        <taxon>Ostariophysi</taxon>
        <taxon>Cypriniformes</taxon>
        <taxon>Danionidae</taxon>
        <taxon>Danioninae</taxon>
        <taxon>Danio</taxon>
    </lineage>
</organism>
<dbReference type="RefSeq" id="XP_073792806.1">
    <property type="nucleotide sequence ID" value="XM_073936705.1"/>
</dbReference>
<sequence length="198" mass="21685">MEPNADSQQHYCSAGGTRPELLSLHNSGHKTPCLIDGLHSGTRGLTVWCGGPRAPHHLHLHRLLDAVSLLRERSQSGALEVLHQSQVPRSHADRRILGCHPGLHAAVGAELLCWSPAGAHSIQKSQKQKSEDWRNHTATVRVSGSAGAVHLHRNDHQLLRPSLHRLAFLLVLHSGLDFRHSGSRCRSAEGLCVSEKCF</sequence>
<keyword evidence="1" id="KW-1185">Reference proteome</keyword>
<gene>
    <name evidence="2" type="primary">lim2.2</name>
</gene>
<reference evidence="2" key="1">
    <citation type="submission" date="2025-08" db="UniProtKB">
        <authorList>
            <consortium name="RefSeq"/>
        </authorList>
    </citation>
    <scope>IDENTIFICATION</scope>
    <source>
        <strain evidence="2">Tuebingen</strain>
        <tissue evidence="2">Fibroblasts and whole tissue</tissue>
    </source>
</reference>
<evidence type="ECO:0000313" key="1">
    <source>
        <dbReference type="Proteomes" id="UP000000437"/>
    </source>
</evidence>
<protein>
    <submittedName>
        <fullName evidence="2">Lens intrinsic membrane protein 2.2 isoform X1</fullName>
    </submittedName>
</protein>
<dbReference type="Proteomes" id="UP000000437">
    <property type="component" value="Chromosome 22"/>
</dbReference>